<evidence type="ECO:0000256" key="5">
    <source>
        <dbReference type="SAM" id="SignalP"/>
    </source>
</evidence>
<comment type="caution">
    <text evidence="7">The sequence shown here is derived from an EMBL/GenBank/DDBJ whole genome shotgun (WGS) entry which is preliminary data.</text>
</comment>
<dbReference type="PANTHER" id="PTHR42852">
    <property type="entry name" value="THIOL:DISULFIDE INTERCHANGE PROTEIN DSBE"/>
    <property type="match status" value="1"/>
</dbReference>
<feature type="domain" description="Thioredoxin" evidence="6">
    <location>
        <begin position="32"/>
        <end position="185"/>
    </location>
</feature>
<dbReference type="InterPro" id="IPR036249">
    <property type="entry name" value="Thioredoxin-like_sf"/>
</dbReference>
<keyword evidence="3" id="KW-1015">Disulfide bond</keyword>
<proteinExistence type="predicted"/>
<evidence type="ECO:0000256" key="2">
    <source>
        <dbReference type="ARBA" id="ARBA00022748"/>
    </source>
</evidence>
<dbReference type="SUPFAM" id="SSF52833">
    <property type="entry name" value="Thioredoxin-like"/>
    <property type="match status" value="1"/>
</dbReference>
<dbReference type="Pfam" id="PF08534">
    <property type="entry name" value="Redoxin"/>
    <property type="match status" value="1"/>
</dbReference>
<dbReference type="PROSITE" id="PS51352">
    <property type="entry name" value="THIOREDOXIN_2"/>
    <property type="match status" value="1"/>
</dbReference>
<reference evidence="7" key="1">
    <citation type="submission" date="2022-03" db="EMBL/GenBank/DDBJ databases">
        <authorList>
            <person name="Woo C.Y."/>
        </authorList>
    </citation>
    <scope>NUCLEOTIDE SEQUENCE</scope>
    <source>
        <strain evidence="7">CYS-01</strain>
    </source>
</reference>
<keyword evidence="5" id="KW-0732">Signal</keyword>
<keyword evidence="4" id="KW-0676">Redox-active center</keyword>
<organism evidence="7 8">
    <name type="scientific">Pedobacter montanisoli</name>
    <dbReference type="NCBI Taxonomy" id="2923277"/>
    <lineage>
        <taxon>Bacteria</taxon>
        <taxon>Pseudomonadati</taxon>
        <taxon>Bacteroidota</taxon>
        <taxon>Sphingobacteriia</taxon>
        <taxon>Sphingobacteriales</taxon>
        <taxon>Sphingobacteriaceae</taxon>
        <taxon>Pedobacter</taxon>
    </lineage>
</organism>
<dbReference type="InterPro" id="IPR050553">
    <property type="entry name" value="Thioredoxin_ResA/DsbE_sf"/>
</dbReference>
<evidence type="ECO:0000256" key="4">
    <source>
        <dbReference type="ARBA" id="ARBA00023284"/>
    </source>
</evidence>
<evidence type="ECO:0000256" key="1">
    <source>
        <dbReference type="ARBA" id="ARBA00004196"/>
    </source>
</evidence>
<accession>A0ABS9ZUZ1</accession>
<keyword evidence="2" id="KW-0201">Cytochrome c-type biogenesis</keyword>
<dbReference type="CDD" id="cd02966">
    <property type="entry name" value="TlpA_like_family"/>
    <property type="match status" value="1"/>
</dbReference>
<evidence type="ECO:0000256" key="3">
    <source>
        <dbReference type="ARBA" id="ARBA00023157"/>
    </source>
</evidence>
<feature type="chain" id="PRO_5045838519" evidence="5">
    <location>
        <begin position="23"/>
        <end position="186"/>
    </location>
</feature>
<name>A0ABS9ZUZ1_9SPHI</name>
<evidence type="ECO:0000259" key="6">
    <source>
        <dbReference type="PROSITE" id="PS51352"/>
    </source>
</evidence>
<dbReference type="RefSeq" id="WP_243359380.1">
    <property type="nucleotide sequence ID" value="NZ_JALGBH010000001.1"/>
</dbReference>
<feature type="signal peptide" evidence="5">
    <location>
        <begin position="1"/>
        <end position="22"/>
    </location>
</feature>
<dbReference type="InterPro" id="IPR013766">
    <property type="entry name" value="Thioredoxin_domain"/>
</dbReference>
<comment type="subcellular location">
    <subcellularLocation>
        <location evidence="1">Cell envelope</location>
    </subcellularLocation>
</comment>
<dbReference type="Gene3D" id="3.40.30.10">
    <property type="entry name" value="Glutaredoxin"/>
    <property type="match status" value="1"/>
</dbReference>
<evidence type="ECO:0000313" key="8">
    <source>
        <dbReference type="Proteomes" id="UP001165460"/>
    </source>
</evidence>
<dbReference type="PANTHER" id="PTHR42852:SF6">
    <property type="entry name" value="THIOL:DISULFIDE INTERCHANGE PROTEIN DSBE"/>
    <property type="match status" value="1"/>
</dbReference>
<dbReference type="InterPro" id="IPR013740">
    <property type="entry name" value="Redoxin"/>
</dbReference>
<dbReference type="Proteomes" id="UP001165460">
    <property type="component" value="Unassembled WGS sequence"/>
</dbReference>
<protein>
    <submittedName>
        <fullName evidence="7">TlpA family protein disulfide reductase</fullName>
    </submittedName>
</protein>
<evidence type="ECO:0000313" key="7">
    <source>
        <dbReference type="EMBL" id="MCJ0741849.1"/>
    </source>
</evidence>
<gene>
    <name evidence="7" type="ORF">MMF97_03925</name>
</gene>
<keyword evidence="8" id="KW-1185">Reference proteome</keyword>
<dbReference type="EMBL" id="JALGBH010000001">
    <property type="protein sequence ID" value="MCJ0741849.1"/>
    <property type="molecule type" value="Genomic_DNA"/>
</dbReference>
<sequence>MFKKITLLGVLALLCLNFLAMAQASLSEIKPLKVGDKLPDSFWQQEHNIYANGQTTKQTLAQYKGKLLILDFWATWCGSCIAKFPLLNNLQQAFAGKANILLINKVKTDANQPKVIQVFDRHNMGLQLGTILSDTYLGVLFPHWQLPHYVWIGANGTLIGITNSDFINAANIEAQTLNAQKVEGRP</sequence>